<dbReference type="Proteomes" id="UP000075881">
    <property type="component" value="Unassembled WGS sequence"/>
</dbReference>
<reference evidence="1" key="2">
    <citation type="submission" date="2020-05" db="UniProtKB">
        <authorList>
            <consortium name="EnsemblMetazoa"/>
        </authorList>
    </citation>
    <scope>IDENTIFICATION</scope>
    <source>
        <strain evidence="1">ACHKN1017</strain>
    </source>
</reference>
<name>A0A182KIZ4_9DIPT</name>
<dbReference type="EnsemblMetazoa" id="ACHR014398-RA">
    <property type="protein sequence ID" value="ACHR014398-PA"/>
    <property type="gene ID" value="ACHR014398"/>
</dbReference>
<evidence type="ECO:0000313" key="1">
    <source>
        <dbReference type="EnsemblMetazoa" id="ACHR014398-PA"/>
    </source>
</evidence>
<proteinExistence type="predicted"/>
<dbReference type="VEuPathDB" id="VectorBase:ACHR014398"/>
<evidence type="ECO:0000313" key="2">
    <source>
        <dbReference type="Proteomes" id="UP000075881"/>
    </source>
</evidence>
<organism evidence="1 2">
    <name type="scientific">Anopheles christyi</name>
    <dbReference type="NCBI Taxonomy" id="43041"/>
    <lineage>
        <taxon>Eukaryota</taxon>
        <taxon>Metazoa</taxon>
        <taxon>Ecdysozoa</taxon>
        <taxon>Arthropoda</taxon>
        <taxon>Hexapoda</taxon>
        <taxon>Insecta</taxon>
        <taxon>Pterygota</taxon>
        <taxon>Neoptera</taxon>
        <taxon>Endopterygota</taxon>
        <taxon>Diptera</taxon>
        <taxon>Nematocera</taxon>
        <taxon>Culicoidea</taxon>
        <taxon>Culicidae</taxon>
        <taxon>Anophelinae</taxon>
        <taxon>Anopheles</taxon>
    </lineage>
</organism>
<sequence length="85" mass="9738">MPIDSTHWQQFSPRQTSFSQPRHVAKLLFEVVMQNKKRRKRRKKEKENAPLPVLSFELNVCVTHVTLCRIGVPGGTPSLAELTRG</sequence>
<keyword evidence="2" id="KW-1185">Reference proteome</keyword>
<dbReference type="AlphaFoldDB" id="A0A182KIZ4"/>
<accession>A0A182KIZ4</accession>
<reference evidence="2" key="1">
    <citation type="submission" date="2013-03" db="EMBL/GenBank/DDBJ databases">
        <title>The Genome Sequence of Anopheles christyi ACHKN1017.</title>
        <authorList>
            <consortium name="The Broad Institute Genomics Platform"/>
            <person name="Neafsey D.E."/>
            <person name="Besansky N."/>
            <person name="Walker B."/>
            <person name="Young S.K."/>
            <person name="Zeng Q."/>
            <person name="Gargeya S."/>
            <person name="Fitzgerald M."/>
            <person name="Haas B."/>
            <person name="Abouelleil A."/>
            <person name="Allen A.W."/>
            <person name="Alvarado L."/>
            <person name="Arachchi H.M."/>
            <person name="Berlin A.M."/>
            <person name="Chapman S.B."/>
            <person name="Gainer-Dewar J."/>
            <person name="Goldberg J."/>
            <person name="Griggs A."/>
            <person name="Gujja S."/>
            <person name="Hansen M."/>
            <person name="Howarth C."/>
            <person name="Imamovic A."/>
            <person name="Ireland A."/>
            <person name="Larimer J."/>
            <person name="McCowan C."/>
            <person name="Murphy C."/>
            <person name="Pearson M."/>
            <person name="Poon T.W."/>
            <person name="Priest M."/>
            <person name="Roberts A."/>
            <person name="Saif S."/>
            <person name="Shea T."/>
            <person name="Sisk P."/>
            <person name="Sykes S."/>
            <person name="Wortman J."/>
            <person name="Nusbaum C."/>
            <person name="Birren B."/>
        </authorList>
    </citation>
    <scope>NUCLEOTIDE SEQUENCE [LARGE SCALE GENOMIC DNA]</scope>
    <source>
        <strain evidence="2">ACHKN1017</strain>
    </source>
</reference>
<protein>
    <submittedName>
        <fullName evidence="1">Uncharacterized protein</fullName>
    </submittedName>
</protein>